<organism evidence="2 3">
    <name type="scientific">Devosia nanyangense</name>
    <dbReference type="NCBI Taxonomy" id="1228055"/>
    <lineage>
        <taxon>Bacteria</taxon>
        <taxon>Pseudomonadati</taxon>
        <taxon>Pseudomonadota</taxon>
        <taxon>Alphaproteobacteria</taxon>
        <taxon>Hyphomicrobiales</taxon>
        <taxon>Devosiaceae</taxon>
        <taxon>Devosia</taxon>
    </lineage>
</organism>
<feature type="chain" id="PRO_5037092327" description="DUF4864 domain-containing protein" evidence="1">
    <location>
        <begin position="20"/>
        <end position="145"/>
    </location>
</feature>
<protein>
    <recommendedName>
        <fullName evidence="4">DUF4864 domain-containing protein</fullName>
    </recommendedName>
</protein>
<proteinExistence type="predicted"/>
<sequence>MLKALVLSLALLAATPALAQTADDVNAQIDSLLGPHEVYATAVATIQKALTEHAVDRLAGYIAYGEPFKVNGEDVTIADEAELTAQFDALFNDKVVSAVTGQAYETLFVNADGIMFGNGELWITGVCDDDACEFPFVTITAINNE</sequence>
<dbReference type="AlphaFoldDB" id="A0A933L267"/>
<dbReference type="EMBL" id="JACRAF010000034">
    <property type="protein sequence ID" value="MBI4922588.1"/>
    <property type="molecule type" value="Genomic_DNA"/>
</dbReference>
<keyword evidence="1" id="KW-0732">Signal</keyword>
<evidence type="ECO:0000313" key="2">
    <source>
        <dbReference type="EMBL" id="MBI4922588.1"/>
    </source>
</evidence>
<accession>A0A933L267</accession>
<evidence type="ECO:0008006" key="4">
    <source>
        <dbReference type="Google" id="ProtNLM"/>
    </source>
</evidence>
<name>A0A933L267_9HYPH</name>
<feature type="signal peptide" evidence="1">
    <location>
        <begin position="1"/>
        <end position="19"/>
    </location>
</feature>
<gene>
    <name evidence="2" type="ORF">HY834_12645</name>
</gene>
<reference evidence="2" key="1">
    <citation type="submission" date="2020-07" db="EMBL/GenBank/DDBJ databases">
        <title>Huge and variable diversity of episymbiotic CPR bacteria and DPANN archaea in groundwater ecosystems.</title>
        <authorList>
            <person name="He C.Y."/>
            <person name="Keren R."/>
            <person name="Whittaker M."/>
            <person name="Farag I.F."/>
            <person name="Doudna J."/>
            <person name="Cate J.H.D."/>
            <person name="Banfield J.F."/>
        </authorList>
    </citation>
    <scope>NUCLEOTIDE SEQUENCE</scope>
    <source>
        <strain evidence="2">NC_groundwater_1586_Pr3_B-0.1um_66_15</strain>
    </source>
</reference>
<comment type="caution">
    <text evidence="2">The sequence shown here is derived from an EMBL/GenBank/DDBJ whole genome shotgun (WGS) entry which is preliminary data.</text>
</comment>
<evidence type="ECO:0000256" key="1">
    <source>
        <dbReference type="SAM" id="SignalP"/>
    </source>
</evidence>
<dbReference type="Proteomes" id="UP000782610">
    <property type="component" value="Unassembled WGS sequence"/>
</dbReference>
<evidence type="ECO:0000313" key="3">
    <source>
        <dbReference type="Proteomes" id="UP000782610"/>
    </source>
</evidence>